<organism evidence="7 8">
    <name type="scientific">Powellomyces hirtus</name>
    <dbReference type="NCBI Taxonomy" id="109895"/>
    <lineage>
        <taxon>Eukaryota</taxon>
        <taxon>Fungi</taxon>
        <taxon>Fungi incertae sedis</taxon>
        <taxon>Chytridiomycota</taxon>
        <taxon>Chytridiomycota incertae sedis</taxon>
        <taxon>Chytridiomycetes</taxon>
        <taxon>Spizellomycetales</taxon>
        <taxon>Powellomycetaceae</taxon>
        <taxon>Powellomyces</taxon>
    </lineage>
</organism>
<evidence type="ECO:0000313" key="7">
    <source>
        <dbReference type="EMBL" id="TPX58947.1"/>
    </source>
</evidence>
<dbReference type="NCBIfam" id="TIGR00537">
    <property type="entry name" value="hemK_rel_arch"/>
    <property type="match status" value="1"/>
</dbReference>
<sequence>MSHPTPSLSHFKRSDYQHIYEPAEDTFLFLDALEKEQGFLTDLNPTVCLEIGSGSGCVSTFLATLIGGSGTLFLTTDINPRANAATLSTAHHNHIPLDALRCDLLPSLRHTIDILLFNPPYVVTPSSEVGTHSIVASWAGGIDGREVIDRVLPLVDGALSKRSVFYMVVVNENRPEEIAERMRMCGFGMEVVLGRRAGNEGLKILKFARQA</sequence>
<proteinExistence type="inferred from homology"/>
<dbReference type="InterPro" id="IPR004557">
    <property type="entry name" value="PrmC-related"/>
</dbReference>
<keyword evidence="6" id="KW-0539">Nucleus</keyword>
<comment type="subcellular location">
    <subcellularLocation>
        <location evidence="1">Nucleus</location>
    </subcellularLocation>
</comment>
<dbReference type="GO" id="GO:0008757">
    <property type="term" value="F:S-adenosylmethionine-dependent methyltransferase activity"/>
    <property type="evidence" value="ECO:0007669"/>
    <property type="project" value="TreeGrafter"/>
</dbReference>
<dbReference type="Proteomes" id="UP000318582">
    <property type="component" value="Unassembled WGS sequence"/>
</dbReference>
<dbReference type="GO" id="GO:0035657">
    <property type="term" value="C:eRF1 methyltransferase complex"/>
    <property type="evidence" value="ECO:0007669"/>
    <property type="project" value="TreeGrafter"/>
</dbReference>
<keyword evidence="5" id="KW-0949">S-adenosyl-L-methionine</keyword>
<evidence type="ECO:0000313" key="8">
    <source>
        <dbReference type="Proteomes" id="UP000318582"/>
    </source>
</evidence>
<dbReference type="GO" id="GO:0005634">
    <property type="term" value="C:nucleus"/>
    <property type="evidence" value="ECO:0007669"/>
    <property type="project" value="UniProtKB-SubCell"/>
</dbReference>
<dbReference type="EMBL" id="QEAQ01000030">
    <property type="protein sequence ID" value="TPX58947.1"/>
    <property type="molecule type" value="Genomic_DNA"/>
</dbReference>
<dbReference type="GO" id="GO:0008276">
    <property type="term" value="F:protein methyltransferase activity"/>
    <property type="evidence" value="ECO:0007669"/>
    <property type="project" value="TreeGrafter"/>
</dbReference>
<evidence type="ECO:0000256" key="2">
    <source>
        <dbReference type="ARBA" id="ARBA00006149"/>
    </source>
</evidence>
<protein>
    <submittedName>
        <fullName evidence="7">Uncharacterized protein</fullName>
    </submittedName>
</protein>
<evidence type="ECO:0000256" key="4">
    <source>
        <dbReference type="ARBA" id="ARBA00022679"/>
    </source>
</evidence>
<evidence type="ECO:0000256" key="6">
    <source>
        <dbReference type="ARBA" id="ARBA00023242"/>
    </source>
</evidence>
<evidence type="ECO:0000256" key="3">
    <source>
        <dbReference type="ARBA" id="ARBA00022603"/>
    </source>
</evidence>
<keyword evidence="8" id="KW-1185">Reference proteome</keyword>
<dbReference type="InterPro" id="IPR029063">
    <property type="entry name" value="SAM-dependent_MTases_sf"/>
</dbReference>
<keyword evidence="3" id="KW-0489">Methyltransferase</keyword>
<keyword evidence="4" id="KW-0808">Transferase</keyword>
<accession>A0A507E6D8</accession>
<comment type="caution">
    <text evidence="7">The sequence shown here is derived from an EMBL/GenBank/DDBJ whole genome shotgun (WGS) entry which is preliminary data.</text>
</comment>
<dbReference type="GO" id="GO:0032259">
    <property type="term" value="P:methylation"/>
    <property type="evidence" value="ECO:0007669"/>
    <property type="project" value="UniProtKB-KW"/>
</dbReference>
<dbReference type="InterPro" id="IPR052190">
    <property type="entry name" value="Euk-Arch_PrmC-MTase"/>
</dbReference>
<dbReference type="SUPFAM" id="SSF53335">
    <property type="entry name" value="S-adenosyl-L-methionine-dependent methyltransferases"/>
    <property type="match status" value="1"/>
</dbReference>
<evidence type="ECO:0000256" key="1">
    <source>
        <dbReference type="ARBA" id="ARBA00004123"/>
    </source>
</evidence>
<gene>
    <name evidence="7" type="ORF">PhCBS80983_g02750</name>
</gene>
<comment type="similarity">
    <text evidence="2">Belongs to the eukaryotic/archaeal PrmC-related family.</text>
</comment>
<dbReference type="PANTHER" id="PTHR45875">
    <property type="entry name" value="METHYLTRANSFERASE N6AMT1"/>
    <property type="match status" value="1"/>
</dbReference>
<evidence type="ECO:0000256" key="5">
    <source>
        <dbReference type="ARBA" id="ARBA00022691"/>
    </source>
</evidence>
<dbReference type="PANTHER" id="PTHR45875:SF1">
    <property type="entry name" value="METHYLTRANSFERASE N6AMT1"/>
    <property type="match status" value="1"/>
</dbReference>
<name>A0A507E6D8_9FUNG</name>
<dbReference type="AlphaFoldDB" id="A0A507E6D8"/>
<dbReference type="FunFam" id="3.40.50.150:FF:000077">
    <property type="entry name" value="HemK methyltransferase family member 2"/>
    <property type="match status" value="1"/>
</dbReference>
<dbReference type="Gene3D" id="3.40.50.150">
    <property type="entry name" value="Vaccinia Virus protein VP39"/>
    <property type="match status" value="1"/>
</dbReference>
<reference evidence="7 8" key="1">
    <citation type="journal article" date="2019" name="Sci. Rep.">
        <title>Comparative genomics of chytrid fungi reveal insights into the obligate biotrophic and pathogenic lifestyle of Synchytrium endobioticum.</title>
        <authorList>
            <person name="van de Vossenberg B.T.L.H."/>
            <person name="Warris S."/>
            <person name="Nguyen H.D.T."/>
            <person name="van Gent-Pelzer M.P.E."/>
            <person name="Joly D.L."/>
            <person name="van de Geest H.C."/>
            <person name="Bonants P.J.M."/>
            <person name="Smith D.S."/>
            <person name="Levesque C.A."/>
            <person name="van der Lee T.A.J."/>
        </authorList>
    </citation>
    <scope>NUCLEOTIDE SEQUENCE [LARGE SCALE GENOMIC DNA]</scope>
    <source>
        <strain evidence="7 8">CBS 809.83</strain>
    </source>
</reference>
<dbReference type="STRING" id="109895.A0A507E6D8"/>